<keyword evidence="1" id="KW-0119">Carbohydrate metabolism</keyword>
<evidence type="ECO:0000313" key="2">
    <source>
        <dbReference type="EMBL" id="TWF52175.1"/>
    </source>
</evidence>
<dbReference type="Gene3D" id="2.60.40.10">
    <property type="entry name" value="Immunoglobulins"/>
    <property type="match status" value="1"/>
</dbReference>
<reference evidence="2 3" key="1">
    <citation type="submission" date="2019-06" db="EMBL/GenBank/DDBJ databases">
        <title>Sorghum-associated microbial communities from plants grown in Nebraska, USA.</title>
        <authorList>
            <person name="Schachtman D."/>
        </authorList>
    </citation>
    <scope>NUCLEOTIDE SEQUENCE [LARGE SCALE GENOMIC DNA]</scope>
    <source>
        <strain evidence="2 3">1225</strain>
    </source>
</reference>
<dbReference type="CDD" id="cd02853">
    <property type="entry name" value="E_set_MTHase_like_N"/>
    <property type="match status" value="1"/>
</dbReference>
<dbReference type="Proteomes" id="UP000320653">
    <property type="component" value="Unassembled WGS sequence"/>
</dbReference>
<gene>
    <name evidence="2" type="ORF">FHW37_105274</name>
</gene>
<dbReference type="GO" id="GO:0016787">
    <property type="term" value="F:hydrolase activity"/>
    <property type="evidence" value="ECO:0007669"/>
    <property type="project" value="UniProtKB-KW"/>
</dbReference>
<organism evidence="2 3">
    <name type="scientific">Neorhizobium alkalisoli</name>
    <dbReference type="NCBI Taxonomy" id="528178"/>
    <lineage>
        <taxon>Bacteria</taxon>
        <taxon>Pseudomonadati</taxon>
        <taxon>Pseudomonadota</taxon>
        <taxon>Alphaproteobacteria</taxon>
        <taxon>Hyphomicrobiales</taxon>
        <taxon>Rhizobiaceae</taxon>
        <taxon>Rhizobium/Agrobacterium group</taxon>
        <taxon>Neorhizobium</taxon>
    </lineage>
</organism>
<accession>A0A561QP31</accession>
<dbReference type="OrthoDB" id="9800174at2"/>
<dbReference type="PANTHER" id="PTHR43651">
    <property type="entry name" value="1,4-ALPHA-GLUCAN-BRANCHING ENZYME"/>
    <property type="match status" value="1"/>
</dbReference>
<dbReference type="InterPro" id="IPR017853">
    <property type="entry name" value="GH"/>
</dbReference>
<keyword evidence="3" id="KW-1185">Reference proteome</keyword>
<dbReference type="InterPro" id="IPR013783">
    <property type="entry name" value="Ig-like_fold"/>
</dbReference>
<evidence type="ECO:0000313" key="3">
    <source>
        <dbReference type="Proteomes" id="UP000320653"/>
    </source>
</evidence>
<dbReference type="PANTHER" id="PTHR43651:SF11">
    <property type="entry name" value="MALTO-OLIGOSYLTREHALOSE TREHALOHYDROLASE"/>
    <property type="match status" value="1"/>
</dbReference>
<dbReference type="RefSeq" id="WP_145639784.1">
    <property type="nucleotide sequence ID" value="NZ_VIWP01000005.1"/>
</dbReference>
<evidence type="ECO:0000256" key="1">
    <source>
        <dbReference type="ARBA" id="ARBA00023277"/>
    </source>
</evidence>
<dbReference type="AlphaFoldDB" id="A0A561QP31"/>
<name>A0A561QP31_9HYPH</name>
<comment type="caution">
    <text evidence="2">The sequence shown here is derived from an EMBL/GenBank/DDBJ whole genome shotgun (WGS) entry which is preliminary data.</text>
</comment>
<proteinExistence type="predicted"/>
<sequence>MTLTRDFTPYDSRSGNVSNPVRRAFAKSWGAEYVGDDRVLFRLWAPDLERLRLRIDGRNREMLPAGNGWFTLTVEGAGPGTRYNFVMPDGKVMADPASRAQDGGINAASLVVDPTTYRWIAADWQGHSWDEAVLHELNIGTFTPEGTFRAAIARLPELAARGITMLQLMPVNRFSGGADEHVPPYAPHHAYGSPDDMKAFVDAAHRHGLSVMLDVVYTNAGLNGLLFEPYLPSFFEQGREALQEGVKKPAIDYGQSAVRSFFVENALYWLEEFNLDGLRLDAVEWIADATSPVHFLAELSERVRENMPGRARHLVTADHGDLASYLEQRIPDAARKDGS</sequence>
<dbReference type="EMBL" id="VIWP01000005">
    <property type="protein sequence ID" value="TWF52175.1"/>
    <property type="molecule type" value="Genomic_DNA"/>
</dbReference>
<keyword evidence="2" id="KW-0378">Hydrolase</keyword>
<dbReference type="Gene3D" id="3.20.20.80">
    <property type="entry name" value="Glycosidases"/>
    <property type="match status" value="1"/>
</dbReference>
<dbReference type="SUPFAM" id="SSF51445">
    <property type="entry name" value="(Trans)glycosidases"/>
    <property type="match status" value="1"/>
</dbReference>
<protein>
    <submittedName>
        <fullName evidence="2">Malto-oligosyltrehalose trehalohydrolase</fullName>
    </submittedName>
</protein>